<dbReference type="PANTHER" id="PTHR44086">
    <property type="entry name" value="THIOSULFATE SULFURTRANSFERASE RDL2, MITOCHONDRIAL-RELATED"/>
    <property type="match status" value="1"/>
</dbReference>
<evidence type="ECO:0000313" key="3">
    <source>
        <dbReference type="Proteomes" id="UP001387293"/>
    </source>
</evidence>
<feature type="domain" description="Rhodanese" evidence="1">
    <location>
        <begin position="142"/>
        <end position="233"/>
    </location>
</feature>
<keyword evidence="3" id="KW-1185">Reference proteome</keyword>
<dbReference type="Gene3D" id="3.40.250.10">
    <property type="entry name" value="Rhodanese-like domain"/>
    <property type="match status" value="4"/>
</dbReference>
<dbReference type="PROSITE" id="PS50206">
    <property type="entry name" value="RHODANESE_3"/>
    <property type="match status" value="4"/>
</dbReference>
<evidence type="ECO:0000313" key="2">
    <source>
        <dbReference type="EMBL" id="MEI9412907.1"/>
    </source>
</evidence>
<reference evidence="2 3" key="1">
    <citation type="submission" date="2022-12" db="EMBL/GenBank/DDBJ databases">
        <authorList>
            <person name="Muema E."/>
        </authorList>
    </citation>
    <scope>NUCLEOTIDE SEQUENCE [LARGE SCALE GENOMIC DNA]</scope>
    <source>
        <strain evidence="3">1326</strain>
    </source>
</reference>
<evidence type="ECO:0000259" key="1">
    <source>
        <dbReference type="PROSITE" id="PS50206"/>
    </source>
</evidence>
<feature type="domain" description="Rhodanese" evidence="1">
    <location>
        <begin position="18"/>
        <end position="109"/>
    </location>
</feature>
<dbReference type="InterPro" id="IPR036873">
    <property type="entry name" value="Rhodanese-like_dom_sf"/>
</dbReference>
<dbReference type="RefSeq" id="WP_337109254.1">
    <property type="nucleotide sequence ID" value="NZ_JAPYKS010000042.1"/>
</dbReference>
<accession>A0ABU8L5J7</accession>
<dbReference type="Pfam" id="PF00581">
    <property type="entry name" value="Rhodanese"/>
    <property type="match status" value="4"/>
</dbReference>
<sequence>MRFPSPISASKAKAWLSDGQELALLDVREAGEFASGHPLFATSVPFGLFEARLPVLAPSRACRLVFMDDGYSQRAERAAEIARVLGYQNVSFLDGGAAGWQRAGLSLFEGVFVPSKAFGELVEEAFSVPHVSPEELSHWQQEGRRLVLLDGRPRDEHRRMNIPGSICLPNGDLAYRAKAIIPDPQIPVVVHCAGRTRSIIGAQILRDLGFPNPVFALENGTQGWTLAGLELERGSERAVEAVPDEESRTTMRARARTLGKAWQVPFIDVATVNAWLGDGGRTTYLCDVRGDTEFHSQHIMGAIHAPGGQLIQSTDQWVAVRRARIVLADDTGLRAVVVARYLAMMGLDCHVLAAAEDAWGDIVSPQPPRPAMPELPRAPVPLPHDAIVLDVRPSMAYRSGHISGAQWALRHQLGERLKHADNAALVVLCADDTDVLGLVAADLKACGFSNLAELSGSPASWREIGLEVVSTPEQPSDAQALDFVFFTHDRHSGNLEAARRYLSWETGLAGRLDAAELLELSRCLRTRTESIAIAQQSGKRLSNAG</sequence>
<proteinExistence type="predicted"/>
<gene>
    <name evidence="2" type="ORF">O7A60_29795</name>
</gene>
<dbReference type="PANTHER" id="PTHR44086:SF10">
    <property type="entry name" value="THIOSULFATE SULFURTRANSFERASE_RHODANESE-LIKE DOMAIN-CONTAINING PROTEIN 3"/>
    <property type="match status" value="1"/>
</dbReference>
<dbReference type="SUPFAM" id="SSF52821">
    <property type="entry name" value="Rhodanese/Cell cycle control phosphatase"/>
    <property type="match status" value="4"/>
</dbReference>
<feature type="domain" description="Rhodanese" evidence="1">
    <location>
        <begin position="382"/>
        <end position="470"/>
    </location>
</feature>
<protein>
    <submittedName>
        <fullName evidence="2">Rhodanese-like domain-containing protein</fullName>
    </submittedName>
</protein>
<feature type="domain" description="Rhodanese" evidence="1">
    <location>
        <begin position="287"/>
        <end position="364"/>
    </location>
</feature>
<dbReference type="InterPro" id="IPR001763">
    <property type="entry name" value="Rhodanese-like_dom"/>
</dbReference>
<dbReference type="EMBL" id="JAPYKS010000042">
    <property type="protein sequence ID" value="MEI9412907.1"/>
    <property type="molecule type" value="Genomic_DNA"/>
</dbReference>
<dbReference type="SMART" id="SM00450">
    <property type="entry name" value="RHOD"/>
    <property type="match status" value="4"/>
</dbReference>
<name>A0ABU8L5J7_9HYPH</name>
<comment type="caution">
    <text evidence="2">The sequence shown here is derived from an EMBL/GenBank/DDBJ whole genome shotgun (WGS) entry which is preliminary data.</text>
</comment>
<organism evidence="2 3">
    <name type="scientific">Mesorhizobium salmacidum</name>
    <dbReference type="NCBI Taxonomy" id="3015171"/>
    <lineage>
        <taxon>Bacteria</taxon>
        <taxon>Pseudomonadati</taxon>
        <taxon>Pseudomonadota</taxon>
        <taxon>Alphaproteobacteria</taxon>
        <taxon>Hyphomicrobiales</taxon>
        <taxon>Phyllobacteriaceae</taxon>
        <taxon>Mesorhizobium</taxon>
    </lineage>
</organism>
<dbReference type="Proteomes" id="UP001387293">
    <property type="component" value="Unassembled WGS sequence"/>
</dbReference>